<dbReference type="AlphaFoldDB" id="S8A107"/>
<comment type="caution">
    <text evidence="1">The sequence shown here is derived from an EMBL/GenBank/DDBJ whole genome shotgun (WGS) entry which is preliminary data.</text>
</comment>
<accession>S8A107</accession>
<reference evidence="1 2" key="1">
    <citation type="journal article" date="2013" name="PLoS Genet.">
        <title>Genomic mechanisms accounting for the adaptation to parasitism in nematode-trapping fungi.</title>
        <authorList>
            <person name="Meerupati T."/>
            <person name="Andersson K.M."/>
            <person name="Friman E."/>
            <person name="Kumar D."/>
            <person name="Tunlid A."/>
            <person name="Ahren D."/>
        </authorList>
    </citation>
    <scope>NUCLEOTIDE SEQUENCE [LARGE SCALE GENOMIC DNA]</scope>
    <source>
        <strain evidence="1 2">CBS 200.50</strain>
    </source>
</reference>
<sequence length="143" mass="15820">MILSNHSATGLSWETLLTYEASPNEGSVTSPNSLKINWIGASGVFWIRQTIPLEGGKTYRFKFQYKVDLPSRDEAFITLTIAGTPKAVLGATNQWQWAESWDASVGGFDTPEIEVTCFLAGSPPEATEVFYFDSFRVWEVGSV</sequence>
<keyword evidence="2" id="KW-1185">Reference proteome</keyword>
<dbReference type="OrthoDB" id="5335777at2759"/>
<name>S8A107_DACHA</name>
<evidence type="ECO:0000313" key="1">
    <source>
        <dbReference type="EMBL" id="EPS36685.1"/>
    </source>
</evidence>
<proteinExistence type="predicted"/>
<gene>
    <name evidence="1" type="ORF">H072_9746</name>
</gene>
<evidence type="ECO:0008006" key="3">
    <source>
        <dbReference type="Google" id="ProtNLM"/>
    </source>
</evidence>
<reference evidence="2" key="2">
    <citation type="submission" date="2013-04" db="EMBL/GenBank/DDBJ databases">
        <title>Genomic mechanisms accounting for the adaptation to parasitism in nematode-trapping fungi.</title>
        <authorList>
            <person name="Ahren D.G."/>
        </authorList>
    </citation>
    <scope>NUCLEOTIDE SEQUENCE [LARGE SCALE GENOMIC DNA]</scope>
    <source>
        <strain evidence="2">CBS 200.50</strain>
    </source>
</reference>
<organism evidence="1 2">
    <name type="scientific">Dactylellina haptotyla (strain CBS 200.50)</name>
    <name type="common">Nematode-trapping fungus</name>
    <name type="synonym">Monacrosporium haptotylum</name>
    <dbReference type="NCBI Taxonomy" id="1284197"/>
    <lineage>
        <taxon>Eukaryota</taxon>
        <taxon>Fungi</taxon>
        <taxon>Dikarya</taxon>
        <taxon>Ascomycota</taxon>
        <taxon>Pezizomycotina</taxon>
        <taxon>Orbiliomycetes</taxon>
        <taxon>Orbiliales</taxon>
        <taxon>Orbiliaceae</taxon>
        <taxon>Dactylellina</taxon>
    </lineage>
</organism>
<dbReference type="HOGENOM" id="CLU_1806102_0_0_1"/>
<dbReference type="EMBL" id="AQGS01000831">
    <property type="protein sequence ID" value="EPS36685.1"/>
    <property type="molecule type" value="Genomic_DNA"/>
</dbReference>
<dbReference type="Proteomes" id="UP000015100">
    <property type="component" value="Unassembled WGS sequence"/>
</dbReference>
<dbReference type="Gene3D" id="2.60.120.260">
    <property type="entry name" value="Galactose-binding domain-like"/>
    <property type="match status" value="1"/>
</dbReference>
<protein>
    <recommendedName>
        <fullName evidence="3">CBM-cenC domain-containing protein</fullName>
    </recommendedName>
</protein>
<evidence type="ECO:0000313" key="2">
    <source>
        <dbReference type="Proteomes" id="UP000015100"/>
    </source>
</evidence>